<organism evidence="5 6">
    <name type="scientific">Thermosinus carboxydivorans Nor1</name>
    <dbReference type="NCBI Taxonomy" id="401526"/>
    <lineage>
        <taxon>Bacteria</taxon>
        <taxon>Bacillati</taxon>
        <taxon>Bacillota</taxon>
        <taxon>Negativicutes</taxon>
        <taxon>Selenomonadales</taxon>
        <taxon>Sporomusaceae</taxon>
        <taxon>Thermosinus</taxon>
    </lineage>
</organism>
<dbReference type="InterPro" id="IPR001537">
    <property type="entry name" value="SpoU_MeTrfase"/>
</dbReference>
<dbReference type="InterPro" id="IPR013123">
    <property type="entry name" value="SpoU_subst-bd"/>
</dbReference>
<dbReference type="InterPro" id="IPR051259">
    <property type="entry name" value="rRNA_Methyltransferase"/>
</dbReference>
<accession>A1HPG2</accession>
<gene>
    <name evidence="5" type="ORF">TcarDRAFT_1811</name>
</gene>
<dbReference type="InterPro" id="IPR029028">
    <property type="entry name" value="Alpha/beta_knot_MTases"/>
</dbReference>
<dbReference type="SUPFAM" id="SSF55315">
    <property type="entry name" value="L30e-like"/>
    <property type="match status" value="1"/>
</dbReference>
<comment type="similarity">
    <text evidence="1">Belongs to the class IV-like SAM-binding methyltransferase superfamily. RNA methyltransferase TrmH family.</text>
</comment>
<keyword evidence="6" id="KW-1185">Reference proteome</keyword>
<protein>
    <submittedName>
        <fullName evidence="5">tRNA/rRNA methyltransferase (SpoU)</fullName>
    </submittedName>
</protein>
<dbReference type="EMBL" id="AAWL01000004">
    <property type="protein sequence ID" value="EAX48264.1"/>
    <property type="molecule type" value="Genomic_DNA"/>
</dbReference>
<comment type="caution">
    <text evidence="5">The sequence shown here is derived from an EMBL/GenBank/DDBJ whole genome shotgun (WGS) entry which is preliminary data.</text>
</comment>
<dbReference type="GO" id="GO:0032259">
    <property type="term" value="P:methylation"/>
    <property type="evidence" value="ECO:0007669"/>
    <property type="project" value="UniProtKB-KW"/>
</dbReference>
<evidence type="ECO:0000256" key="2">
    <source>
        <dbReference type="ARBA" id="ARBA00022603"/>
    </source>
</evidence>
<dbReference type="CDD" id="cd18095">
    <property type="entry name" value="SpoU-like_rRNA-MTase"/>
    <property type="match status" value="1"/>
</dbReference>
<dbReference type="AlphaFoldDB" id="A1HPG2"/>
<dbReference type="Pfam" id="PF00588">
    <property type="entry name" value="SpoU_methylase"/>
    <property type="match status" value="1"/>
</dbReference>
<dbReference type="Proteomes" id="UP000005139">
    <property type="component" value="Unassembled WGS sequence"/>
</dbReference>
<dbReference type="OrthoDB" id="9794400at2"/>
<feature type="domain" description="RNA 2-O ribose methyltransferase substrate binding" evidence="4">
    <location>
        <begin position="32"/>
        <end position="108"/>
    </location>
</feature>
<dbReference type="Pfam" id="PF22435">
    <property type="entry name" value="MRM3-like_sub_bind"/>
    <property type="match status" value="1"/>
</dbReference>
<dbReference type="PANTHER" id="PTHR43191">
    <property type="entry name" value="RRNA METHYLTRANSFERASE 3"/>
    <property type="match status" value="1"/>
</dbReference>
<dbReference type="GO" id="GO:0005737">
    <property type="term" value="C:cytoplasm"/>
    <property type="evidence" value="ECO:0007669"/>
    <property type="project" value="UniProtKB-ARBA"/>
</dbReference>
<evidence type="ECO:0000313" key="6">
    <source>
        <dbReference type="Proteomes" id="UP000005139"/>
    </source>
</evidence>
<evidence type="ECO:0000256" key="3">
    <source>
        <dbReference type="ARBA" id="ARBA00022679"/>
    </source>
</evidence>
<evidence type="ECO:0000313" key="5">
    <source>
        <dbReference type="EMBL" id="EAX48264.1"/>
    </source>
</evidence>
<dbReference type="Gene3D" id="3.40.1280.10">
    <property type="match status" value="1"/>
</dbReference>
<keyword evidence="3 5" id="KW-0808">Transferase</keyword>
<proteinExistence type="inferred from homology"/>
<sequence length="270" mass="29513">MTDMITSSNNQVIKKVASLKQKKYRDEYNLFVVEGIRLVEEAAGSTWRPAMCFYTEKAAAAPRVQATLEILAAKGCRIFPVADNVYAKITDTEQPQGILCVMEKKRYTFDDLQSSDRELIVVLDNVQDPGNVGTVVRTADAAGCCGVILTKGCADLFSGKTVRATMGSLFHLPVITGVAEQEVAAFLERQGIRLLATALDSSSLYHDVDLRSPVAIVFGNEGAGVSKVILEKADERLYIPLYGRAESLNVAVAAAVILYEARRQRRVAYL</sequence>
<dbReference type="GO" id="GO:0008173">
    <property type="term" value="F:RNA methyltransferase activity"/>
    <property type="evidence" value="ECO:0007669"/>
    <property type="project" value="InterPro"/>
</dbReference>
<dbReference type="GO" id="GO:0003723">
    <property type="term" value="F:RNA binding"/>
    <property type="evidence" value="ECO:0007669"/>
    <property type="project" value="InterPro"/>
</dbReference>
<dbReference type="InterPro" id="IPR053888">
    <property type="entry name" value="MRM3-like_sub_bind"/>
</dbReference>
<dbReference type="InterPro" id="IPR029026">
    <property type="entry name" value="tRNA_m1G_MTases_N"/>
</dbReference>
<keyword evidence="2 5" id="KW-0489">Methyltransferase</keyword>
<dbReference type="SMART" id="SM00967">
    <property type="entry name" value="SpoU_sub_bind"/>
    <property type="match status" value="1"/>
</dbReference>
<dbReference type="eggNOG" id="COG0566">
    <property type="taxonomic scope" value="Bacteria"/>
</dbReference>
<evidence type="ECO:0000259" key="4">
    <source>
        <dbReference type="SMART" id="SM00967"/>
    </source>
</evidence>
<dbReference type="InterPro" id="IPR029064">
    <property type="entry name" value="Ribosomal_eL30-like_sf"/>
</dbReference>
<dbReference type="RefSeq" id="WP_007288918.1">
    <property type="nucleotide sequence ID" value="NZ_AAWL01000004.1"/>
</dbReference>
<evidence type="ECO:0000256" key="1">
    <source>
        <dbReference type="ARBA" id="ARBA00007228"/>
    </source>
</evidence>
<dbReference type="SUPFAM" id="SSF75217">
    <property type="entry name" value="alpha/beta knot"/>
    <property type="match status" value="1"/>
</dbReference>
<reference evidence="5 6" key="1">
    <citation type="submission" date="2007-01" db="EMBL/GenBank/DDBJ databases">
        <title>Annotation of the draft genome assembly of Thermosinus carboxydivorans Nor1.</title>
        <authorList>
            <consortium name="US DOE Joint Genome Institute (JGI-ORNL)"/>
            <person name="Larimer F."/>
            <person name="Land M."/>
            <person name="Hauser L."/>
        </authorList>
    </citation>
    <scope>NUCLEOTIDE SEQUENCE [LARGE SCALE GENOMIC DNA]</scope>
    <source>
        <strain evidence="5 6">Nor1</strain>
    </source>
</reference>
<reference evidence="5 6" key="2">
    <citation type="submission" date="2007-01" db="EMBL/GenBank/DDBJ databases">
        <title>Sequencing of the draft genome and assembly of Thermosinus carboxydivorans Nor1.</title>
        <authorList>
            <consortium name="US DOE Joint Genome Institute (JGI-PGF)"/>
            <person name="Copeland A."/>
            <person name="Lucas S."/>
            <person name="Lapidus A."/>
            <person name="Barry K."/>
            <person name="Glavina del Rio T."/>
            <person name="Dalin E."/>
            <person name="Tice H."/>
            <person name="Bruce D."/>
            <person name="Pitluck S."/>
            <person name="Richardson P."/>
        </authorList>
    </citation>
    <scope>NUCLEOTIDE SEQUENCE [LARGE SCALE GENOMIC DNA]</scope>
    <source>
        <strain evidence="5 6">Nor1</strain>
    </source>
</reference>
<dbReference type="GO" id="GO:0006396">
    <property type="term" value="P:RNA processing"/>
    <property type="evidence" value="ECO:0007669"/>
    <property type="project" value="InterPro"/>
</dbReference>
<name>A1HPG2_9FIRM</name>
<dbReference type="Gene3D" id="3.30.1330.30">
    <property type="match status" value="1"/>
</dbReference>
<dbReference type="PANTHER" id="PTHR43191:SF2">
    <property type="entry name" value="RRNA METHYLTRANSFERASE 3, MITOCHONDRIAL"/>
    <property type="match status" value="1"/>
</dbReference>